<dbReference type="GO" id="GO:0008878">
    <property type="term" value="F:glucose-1-phosphate adenylyltransferase activity"/>
    <property type="evidence" value="ECO:0007669"/>
    <property type="project" value="UniProtKB-UniRule"/>
</dbReference>
<comment type="catalytic activity">
    <reaction evidence="5">
        <text>alpha-D-glucose 1-phosphate + ATP + H(+) = ADP-alpha-D-glucose + diphosphate</text>
        <dbReference type="Rhea" id="RHEA:12120"/>
        <dbReference type="ChEBI" id="CHEBI:15378"/>
        <dbReference type="ChEBI" id="CHEBI:30616"/>
        <dbReference type="ChEBI" id="CHEBI:33019"/>
        <dbReference type="ChEBI" id="CHEBI:57498"/>
        <dbReference type="ChEBI" id="CHEBI:58601"/>
        <dbReference type="EC" id="2.7.7.27"/>
    </reaction>
</comment>
<dbReference type="HAMAP" id="MF_00624">
    <property type="entry name" value="GlgC"/>
    <property type="match status" value="1"/>
</dbReference>
<dbReference type="InterPro" id="IPR011004">
    <property type="entry name" value="Trimer_LpxA-like_sf"/>
</dbReference>
<keyword evidence="9" id="KW-1185">Reference proteome</keyword>
<feature type="domain" description="Nucleotidyl transferase" evidence="6">
    <location>
        <begin position="8"/>
        <end position="260"/>
    </location>
</feature>
<name>A0A916ZF35_9BACL</name>
<feature type="domain" description="Glucose-1-phosphate adenylyltransferase/Bifunctional protein GlmU-like C-terminal hexapeptide" evidence="7">
    <location>
        <begin position="295"/>
        <end position="364"/>
    </location>
</feature>
<gene>
    <name evidence="5 8" type="primary">glgC</name>
    <name evidence="8" type="ORF">GCM10010911_59860</name>
</gene>
<feature type="binding site" evidence="5">
    <location>
        <position position="100"/>
    </location>
    <ligand>
        <name>alpha-D-glucose 1-phosphate</name>
        <dbReference type="ChEBI" id="CHEBI:58601"/>
    </ligand>
</feature>
<dbReference type="GO" id="GO:0005524">
    <property type="term" value="F:ATP binding"/>
    <property type="evidence" value="ECO:0007669"/>
    <property type="project" value="UniProtKB-KW"/>
</dbReference>
<dbReference type="EC" id="2.7.7.27" evidence="5"/>
<proteinExistence type="inferred from homology"/>
<comment type="function">
    <text evidence="5">Involved in the biosynthesis of ADP-glucose, a building block required for the elongation reactions to produce glycogen. Catalyzes the reaction between ATP and alpha-D-glucose 1-phosphate (G1P) to produce pyrophosphate and ADP-Glc.</text>
</comment>
<dbReference type="InterPro" id="IPR023049">
    <property type="entry name" value="GlgC_bac"/>
</dbReference>
<dbReference type="PANTHER" id="PTHR43523:SF2">
    <property type="entry name" value="GLUCOSE-1-PHOSPHATE ADENYLYLTRANSFERASE"/>
    <property type="match status" value="1"/>
</dbReference>
<dbReference type="NCBIfam" id="NF003670">
    <property type="entry name" value="PRK05293.1"/>
    <property type="match status" value="1"/>
</dbReference>
<keyword evidence="4 5" id="KW-0320">Glycogen biosynthesis</keyword>
<sequence>MNAKSCLAMLLAGGEGRRLGPLTAKLAKPAVPFGGHSRIIDYTLSNCVHSRIETIGVLTQYQADSLHKHIGDGRTWSAKKTAKRTEIALLPSSRVSERGYAGTADAIYQNLDYIDRQNPEHVLILSGDHIYKMDYGTLLEEHRASGASATIAVKRVPWKEASRFGIMNTDETGRIVDFAEKPAEPQSNLASMGIYMFRWSDLRSMLLKDAANEASSHDFGKDLIPDMLKGGIHLQAHSYEGYWRDVGTIDSLWEAHMDLIDDQIQALGTYDPEAWPILSKEKLYKPSIPAIADIEVHNSIIHPGSSIEGDVGRSVVFGDVTIGQNSDVRESVIMPGARIGCNVWLYRAIIGEGAVIEDGAVIGSMNGEVTVIVADERVSVHPRFEVTPSRLPHNFYEDSEAYSPFHSHDNKVLSDNA</sequence>
<keyword evidence="5" id="KW-0547">Nucleotide-binding</keyword>
<dbReference type="CDD" id="cd02508">
    <property type="entry name" value="ADP_Glucose_PP"/>
    <property type="match status" value="1"/>
</dbReference>
<protein>
    <recommendedName>
        <fullName evidence="5">Glucose-1-phosphate adenylyltransferase</fullName>
        <ecNumber evidence="5">2.7.7.27</ecNumber>
    </recommendedName>
    <alternativeName>
        <fullName evidence="5">ADP-glucose pyrophosphorylase</fullName>
        <shortName evidence="5">ADPGlc PPase</shortName>
    </alternativeName>
    <alternativeName>
        <fullName evidence="5">ADP-glucose synthase</fullName>
    </alternativeName>
</protein>
<evidence type="ECO:0000313" key="9">
    <source>
        <dbReference type="Proteomes" id="UP000612456"/>
    </source>
</evidence>
<evidence type="ECO:0000256" key="4">
    <source>
        <dbReference type="ARBA" id="ARBA00023056"/>
    </source>
</evidence>
<dbReference type="GO" id="GO:0005978">
    <property type="term" value="P:glycogen biosynthetic process"/>
    <property type="evidence" value="ECO:0007669"/>
    <property type="project" value="UniProtKB-UniRule"/>
</dbReference>
<feature type="binding site" evidence="5">
    <location>
        <position position="165"/>
    </location>
    <ligand>
        <name>alpha-D-glucose 1-phosphate</name>
        <dbReference type="ChEBI" id="CHEBI:58601"/>
    </ligand>
</feature>
<keyword evidence="5" id="KW-0119">Carbohydrate metabolism</keyword>
<comment type="pathway">
    <text evidence="5">Glycan biosynthesis; glycogen biosynthesis.</text>
</comment>
<dbReference type="InterPro" id="IPR029044">
    <property type="entry name" value="Nucleotide-diphossugar_trans"/>
</dbReference>
<keyword evidence="2 5" id="KW-0808">Transferase</keyword>
<dbReference type="EMBL" id="BMHP01000006">
    <property type="protein sequence ID" value="GGD93275.1"/>
    <property type="molecule type" value="Genomic_DNA"/>
</dbReference>
<dbReference type="InterPro" id="IPR011831">
    <property type="entry name" value="ADP-Glc_PPase"/>
</dbReference>
<dbReference type="InterPro" id="IPR056818">
    <property type="entry name" value="GlmU/GlgC-like_hexapep"/>
</dbReference>
<dbReference type="AlphaFoldDB" id="A0A916ZF35"/>
<comment type="caution">
    <text evidence="5">Lacks conserved residue(s) required for the propagation of feature annotation.</text>
</comment>
<evidence type="ECO:0000256" key="1">
    <source>
        <dbReference type="ARBA" id="ARBA00010443"/>
    </source>
</evidence>
<evidence type="ECO:0000259" key="6">
    <source>
        <dbReference type="Pfam" id="PF00483"/>
    </source>
</evidence>
<organism evidence="8 9">
    <name type="scientific">Paenibacillus nasutitermitis</name>
    <dbReference type="NCBI Taxonomy" id="1652958"/>
    <lineage>
        <taxon>Bacteria</taxon>
        <taxon>Bacillati</taxon>
        <taxon>Bacillota</taxon>
        <taxon>Bacilli</taxon>
        <taxon>Bacillales</taxon>
        <taxon>Paenibacillaceae</taxon>
        <taxon>Paenibacillus</taxon>
    </lineage>
</organism>
<accession>A0A916ZF35</accession>
<feature type="binding site" evidence="5">
    <location>
        <position position="191"/>
    </location>
    <ligand>
        <name>alpha-D-glucose 1-phosphate</name>
        <dbReference type="ChEBI" id="CHEBI:58601"/>
    </ligand>
</feature>
<comment type="subunit">
    <text evidence="5">Homotetramer.</text>
</comment>
<reference evidence="8" key="2">
    <citation type="submission" date="2020-09" db="EMBL/GenBank/DDBJ databases">
        <authorList>
            <person name="Sun Q."/>
            <person name="Zhou Y."/>
        </authorList>
    </citation>
    <scope>NUCLEOTIDE SEQUENCE</scope>
    <source>
        <strain evidence="8">CGMCC 1.15178</strain>
    </source>
</reference>
<reference evidence="8" key="1">
    <citation type="journal article" date="2014" name="Int. J. Syst. Evol. Microbiol.">
        <title>Complete genome sequence of Corynebacterium casei LMG S-19264T (=DSM 44701T), isolated from a smear-ripened cheese.</title>
        <authorList>
            <consortium name="US DOE Joint Genome Institute (JGI-PGF)"/>
            <person name="Walter F."/>
            <person name="Albersmeier A."/>
            <person name="Kalinowski J."/>
            <person name="Ruckert C."/>
        </authorList>
    </citation>
    <scope>NUCLEOTIDE SEQUENCE</scope>
    <source>
        <strain evidence="8">CGMCC 1.15178</strain>
    </source>
</reference>
<evidence type="ECO:0000256" key="2">
    <source>
        <dbReference type="ARBA" id="ARBA00022679"/>
    </source>
</evidence>
<dbReference type="Pfam" id="PF24894">
    <property type="entry name" value="Hexapep_GlmU"/>
    <property type="match status" value="1"/>
</dbReference>
<comment type="caution">
    <text evidence="8">The sequence shown here is derived from an EMBL/GenBank/DDBJ whole genome shotgun (WGS) entry which is preliminary data.</text>
</comment>
<dbReference type="RefSeq" id="WP_188997883.1">
    <property type="nucleotide sequence ID" value="NZ_BMHP01000006.1"/>
</dbReference>
<evidence type="ECO:0000259" key="7">
    <source>
        <dbReference type="Pfam" id="PF24894"/>
    </source>
</evidence>
<dbReference type="Pfam" id="PF00483">
    <property type="entry name" value="NTP_transferase"/>
    <property type="match status" value="1"/>
</dbReference>
<dbReference type="SUPFAM" id="SSF51161">
    <property type="entry name" value="Trimeric LpxA-like enzymes"/>
    <property type="match status" value="1"/>
</dbReference>
<dbReference type="SUPFAM" id="SSF53448">
    <property type="entry name" value="Nucleotide-diphospho-sugar transferases"/>
    <property type="match status" value="1"/>
</dbReference>
<keyword evidence="5" id="KW-0321">Glycogen metabolism</keyword>
<evidence type="ECO:0000256" key="3">
    <source>
        <dbReference type="ARBA" id="ARBA00022695"/>
    </source>
</evidence>
<comment type="similarity">
    <text evidence="1 5">Belongs to the bacterial/plant glucose-1-phosphate adenylyltransferase family.</text>
</comment>
<feature type="binding site" evidence="5">
    <location>
        <begin position="180"/>
        <end position="181"/>
    </location>
    <ligand>
        <name>alpha-D-glucose 1-phosphate</name>
        <dbReference type="ChEBI" id="CHEBI:58601"/>
    </ligand>
</feature>
<keyword evidence="5" id="KW-0067">ATP-binding</keyword>
<dbReference type="Proteomes" id="UP000612456">
    <property type="component" value="Unassembled WGS sequence"/>
</dbReference>
<feature type="site" description="Could play a key role in the communication between the regulatory and the substrate sites" evidence="5">
    <location>
        <position position="60"/>
    </location>
</feature>
<dbReference type="Gene3D" id="3.90.550.10">
    <property type="entry name" value="Spore Coat Polysaccharide Biosynthesis Protein SpsA, Chain A"/>
    <property type="match status" value="1"/>
</dbReference>
<dbReference type="InterPro" id="IPR005835">
    <property type="entry name" value="NTP_transferase_dom"/>
</dbReference>
<dbReference type="Gene3D" id="2.160.10.10">
    <property type="entry name" value="Hexapeptide repeat proteins"/>
    <property type="match status" value="1"/>
</dbReference>
<evidence type="ECO:0000313" key="8">
    <source>
        <dbReference type="EMBL" id="GGD93275.1"/>
    </source>
</evidence>
<evidence type="ECO:0000256" key="5">
    <source>
        <dbReference type="HAMAP-Rule" id="MF_00624"/>
    </source>
</evidence>
<dbReference type="PANTHER" id="PTHR43523">
    <property type="entry name" value="GLUCOSE-1-PHOSPHATE ADENYLYLTRANSFERASE-RELATED"/>
    <property type="match status" value="1"/>
</dbReference>
<keyword evidence="3 5" id="KW-0548">Nucleotidyltransferase</keyword>